<dbReference type="RefSeq" id="XP_051606187.1">
    <property type="nucleotide sequence ID" value="XM_051754889.1"/>
</dbReference>
<accession>A0AAD5B8X7</accession>
<evidence type="ECO:0000313" key="2">
    <source>
        <dbReference type="EMBL" id="KAI5948677.1"/>
    </source>
</evidence>
<gene>
    <name evidence="2" type="ORF">KGF57_005288</name>
</gene>
<feature type="region of interest" description="Disordered" evidence="1">
    <location>
        <begin position="77"/>
        <end position="100"/>
    </location>
</feature>
<protein>
    <recommendedName>
        <fullName evidence="4">FF domain-containing protein</fullName>
    </recommendedName>
</protein>
<dbReference type="GeneID" id="76153332"/>
<dbReference type="EMBL" id="JAIHNG010000178">
    <property type="protein sequence ID" value="KAI5948677.1"/>
    <property type="molecule type" value="Genomic_DNA"/>
</dbReference>
<evidence type="ECO:0000256" key="1">
    <source>
        <dbReference type="SAM" id="MobiDB-lite"/>
    </source>
</evidence>
<organism evidence="2 3">
    <name type="scientific">Candida theae</name>
    <dbReference type="NCBI Taxonomy" id="1198502"/>
    <lineage>
        <taxon>Eukaryota</taxon>
        <taxon>Fungi</taxon>
        <taxon>Dikarya</taxon>
        <taxon>Ascomycota</taxon>
        <taxon>Saccharomycotina</taxon>
        <taxon>Pichiomycetes</taxon>
        <taxon>Debaryomycetaceae</taxon>
        <taxon>Candida/Lodderomyces clade</taxon>
        <taxon>Candida</taxon>
    </lineage>
</organism>
<keyword evidence="3" id="KW-1185">Reference proteome</keyword>
<dbReference type="SUPFAM" id="SSF81698">
    <property type="entry name" value="FF domain"/>
    <property type="match status" value="1"/>
</dbReference>
<sequence>MKPLFIYPIPQSSTWFIVITDTSNHFYFNSEDDASYWQLSEVAEKYGIDISQFLSEVNYDQLELLFARSRGLKLRKRKRKEERGNGVNLANDPTVPNDGEPDQFEIVYENEYINKASDVVIELSNVQGENRQEKMHSTVGVVTGYSSSEEEEDQEEEDQEEEDQQQKAQTRESVPLLPSLRVKDQDELDDIVTQVLHQQGDDDIQSDNESQVSLDLSVDDDSDDKSVATLEFEKMLSDFSSQISSFDSWEFVEEQLVKEFIKYPVYHSIGSRREKAEIFQNWVDNKESGERTSQSTGLVDEKLFPTEKMLLLSLLQNHKDQVKSSFYQEFYTLHYKALNEIDLSKTTKEEVFRSYKKFILDFAKFEKEFKKSPQYKKGINVKVMKLEEYISSLENFPSGHFTIDPNLSFFDNWINLLNEFITDATIAESEINFLLGDEKRLNSYIAKLVS</sequence>
<feature type="region of interest" description="Disordered" evidence="1">
    <location>
        <begin position="128"/>
        <end position="183"/>
    </location>
</feature>
<evidence type="ECO:0008006" key="4">
    <source>
        <dbReference type="Google" id="ProtNLM"/>
    </source>
</evidence>
<proteinExistence type="predicted"/>
<feature type="compositionally biased region" description="Acidic residues" evidence="1">
    <location>
        <begin position="148"/>
        <end position="163"/>
    </location>
</feature>
<reference evidence="2 3" key="1">
    <citation type="journal article" date="2022" name="DNA Res.">
        <title>Genome analysis of five recently described species of the CUG-Ser clade uncovers Candida theae as a new hybrid lineage with pathogenic potential in the Candida parapsilosis species complex.</title>
        <authorList>
            <person name="Mixao V."/>
            <person name="Del Olmo V."/>
            <person name="Hegedusova E."/>
            <person name="Saus E."/>
            <person name="Pryszcz L."/>
            <person name="Cillingova A."/>
            <person name="Nosek J."/>
            <person name="Gabaldon T."/>
        </authorList>
    </citation>
    <scope>NUCLEOTIDE SEQUENCE [LARGE SCALE GENOMIC DNA]</scope>
    <source>
        <strain evidence="2 3">CBS 12239</strain>
    </source>
</reference>
<dbReference type="InterPro" id="IPR036517">
    <property type="entry name" value="FF_domain_sf"/>
</dbReference>
<name>A0AAD5B8X7_9ASCO</name>
<comment type="caution">
    <text evidence="2">The sequence shown here is derived from an EMBL/GenBank/DDBJ whole genome shotgun (WGS) entry which is preliminary data.</text>
</comment>
<dbReference type="AlphaFoldDB" id="A0AAD5B8X7"/>
<feature type="region of interest" description="Disordered" evidence="1">
    <location>
        <begin position="198"/>
        <end position="220"/>
    </location>
</feature>
<evidence type="ECO:0000313" key="3">
    <source>
        <dbReference type="Proteomes" id="UP001204833"/>
    </source>
</evidence>
<dbReference type="Proteomes" id="UP001204833">
    <property type="component" value="Unassembled WGS sequence"/>
</dbReference>